<protein>
    <submittedName>
        <fullName evidence="1">Uncharacterized protein</fullName>
    </submittedName>
</protein>
<sequence length="47" mass="5582">MVLPKQITKIKMNDFTHLTISKSYKPYPTFNEYLIILTSLKKQTKHV</sequence>
<organism evidence="1 2">
    <name type="scientific">Pseudoalteromonas arctica A 37-1-2</name>
    <dbReference type="NCBI Taxonomy" id="1117313"/>
    <lineage>
        <taxon>Bacteria</taxon>
        <taxon>Pseudomonadati</taxon>
        <taxon>Pseudomonadota</taxon>
        <taxon>Gammaproteobacteria</taxon>
        <taxon>Alteromonadales</taxon>
        <taxon>Pseudoalteromonadaceae</taxon>
        <taxon>Pseudoalteromonas</taxon>
    </lineage>
</organism>
<evidence type="ECO:0000313" key="2">
    <source>
        <dbReference type="Proteomes" id="UP000016505"/>
    </source>
</evidence>
<proteinExistence type="predicted"/>
<gene>
    <name evidence="1" type="ORF">PARC_a0810</name>
</gene>
<dbReference type="EMBL" id="CP011025">
    <property type="protein sequence ID" value="ATC85507.1"/>
    <property type="molecule type" value="Genomic_DNA"/>
</dbReference>
<evidence type="ECO:0000313" key="1">
    <source>
        <dbReference type="EMBL" id="ATC85507.1"/>
    </source>
</evidence>
<dbReference type="AlphaFoldDB" id="A0A290S1V8"/>
<accession>A0A290S1V8</accession>
<dbReference type="KEGG" id="part:PARC_a0810"/>
<name>A0A290S1V8_9GAMM</name>
<reference evidence="1 2" key="1">
    <citation type="journal article" date="2012" name="J. Bacteriol.">
        <title>Genome sequences of type strains of seven species of the marine bacterium Pseudoalteromonas.</title>
        <authorList>
            <person name="Xie B.B."/>
            <person name="Shu Y.L."/>
            <person name="Qin Q.L."/>
            <person name="Rong J.C."/>
            <person name="Zhang X.Y."/>
            <person name="Chen X.L."/>
            <person name="Shi M."/>
            <person name="He H.L."/>
            <person name="Zhou B.C."/>
            <person name="Zhang Y.Z."/>
        </authorList>
    </citation>
    <scope>NUCLEOTIDE SEQUENCE [LARGE SCALE GENOMIC DNA]</scope>
    <source>
        <strain evidence="1 2">A 37-1-2</strain>
    </source>
</reference>
<dbReference type="Proteomes" id="UP000016505">
    <property type="component" value="Chromosome I"/>
</dbReference>